<dbReference type="InterPro" id="IPR015433">
    <property type="entry name" value="PI3/4_kinase"/>
</dbReference>
<keyword evidence="4" id="KW-0808">Transferase</keyword>
<dbReference type="Pfam" id="PF00454">
    <property type="entry name" value="PI3_PI4_kinase"/>
    <property type="match status" value="1"/>
</dbReference>
<dbReference type="Pfam" id="PF00613">
    <property type="entry name" value="PI3Ka"/>
    <property type="match status" value="1"/>
</dbReference>
<feature type="region of interest" description="Disordered" evidence="7">
    <location>
        <begin position="1187"/>
        <end position="1206"/>
    </location>
</feature>
<evidence type="ECO:0000256" key="7">
    <source>
        <dbReference type="SAM" id="MobiDB-lite"/>
    </source>
</evidence>
<dbReference type="PROSITE" id="PS00915">
    <property type="entry name" value="PI3_4_KINASE_1"/>
    <property type="match status" value="1"/>
</dbReference>
<dbReference type="InterPro" id="IPR001263">
    <property type="entry name" value="PI3K_accessory_dom"/>
</dbReference>
<dbReference type="PROSITE" id="PS51545">
    <property type="entry name" value="PIK_HELICAL"/>
    <property type="match status" value="1"/>
</dbReference>
<sequence>MEALTEMCDLISKNPNQYSAKIAWICKRCPPPESLLSGSSRISRFQLNAVLATARFISQCPNYDDPTPRKTVLEFIRSIPSSFTESFWPKSFGNASIASFYNELLGYVVKAIELYQDFSTDVAGFMGGIVFAAIDNNSSDLAISRAFLAALSESCPQIIPSDANKLVSRLLDTYLGSCSTASSSSNSSGNINIDALGPPTNGDNKGGSSFKEESMEALEKQDIAFKLIDRILDKVQIDTSLLERIRLITKEQLRLMTSFLRIRKHDWTEQGSALKAKINMKLSVYKAAAKLKIRSHVTPDSDGKLSKKVLHGALALLVEAAEACLYSVWRRLRTCEDLFNSLLDGISKIAFTREGHLLRVLLIRFKQLVLLTCAQAETSGNGQGAMFDSVLKTSCEIIDYGWTKDRTPVDTFIMGLAASIREHNDYEEQDAEERAVPAGQLNVIRLLAELNVQVNKTEVVDTILPLFIENLEEGDAKTPGLLRLRILDAVSRMASLGFEKSYREVIVLMMRSYLSKLSSVGSAENNTLPEEANSERVETLPAGFELIARGLTNAKLRADYRQRLLSLCSDVGLAAESKSGSCGADFLGPLLPAVAEICSDFDPTVDVEPSLLKLFRNLWFYIALFGLAPPVLESLKSNSTSGGAGSTTAVSIQAVNGPYMWNPHWCSAVKRISQGTPPLVVSSVKWLEDELELNALHNPGSRRGSGNEKAAANQRVALSAALGGRVEVWTMSTISGVKATYLLAVAILEIIRFSSNGGLLNCSPSSTASRSAFSCAFEYLKSPNLAPAVFQCLMAVVYRAFETAVSWLEDQVFETGYPMDVRESTLAVHACFLIKSLSQRDEHVREVSVKLLSQLRDRFPQILWNSSCLDFLLFSVNNDPPSAIVSDPAWTSSVRSLYQKIVREWIIISLSHAPCTSQGLLQEKLCKANMWQKAQPTTDVVSLLSEIRIGPGKSDCWSGTKTANIPAVMAAAAASSGGNLKLTEAFNLEVLSTAIVSATVKCNHSGEIAGMTRLYENMEKADDDFEAAPSPGLGSGPAPSSFSRLISGAFPQPPQPKKESFGSILLNKFVRLLQKFVFSAEKGGDVDKSSFRETCSQAAALILSTLDSDSKTNLESFSQLLRLLCWCPAYISTIDAMETGIFIWTWLVSAAPQLGPVVLAELVDAWLWTIDTKRGLFASETRYSGPAAKLRPHLSPGEPQSPPEKDPVQQIQAHKLWIGFFIDRFEVVQHDSVVQLLLLGRMLQATTKLPWRFSRHPAATGTFFTVMLFGLKFCSCQYRGSLQKVRFGLQLLEDGIYRASLGWFAHEPEWFETNQGNFAHSEAQSVSSFVQFLQNQPSDTRSGEDRYSWFHMKDHRHPVWGPLENYATDREKRKQLLLMLCQHEADRLEVWAQPVNTKESTNSRLRISSEKWVEYARTAFAVDPRIAFSLGSRFPTNPYIKAEVTQLVQWHILEIRNIPEALPYFVTPKAVDENSPLLQQLPYWAACSITQALEFFTPAYKGHPRVMAYILRVLDSYPPSKVTFFMPQLIQALRYDDEMLVEGYLLRAAQRSDVFAHILIWQLQGETCAPEQSKEAISAKTQAFLALLPVVREHIIDGFSQEARDVFRREFDFFEKVTSISGVLYPLPKEERRDGIRRELEKIQLDGDDLYLPTAPNKLVKGIQVNSGIPLQSAAKVPIMITFDVADKDGDPNDIKPQACIFKVGDDCRQDVLALQVISLLRDIFDAVGLNLYLYPYGVLPTDPERGIIEVVPNTRSRSQMGETTDGGLYEIFQQDFGPVGSPDFEAARENFIVSSAGYAVASLLLQPKDRHNGNLLFDNEGRLVHIDFGFIFEISPGGNMRFENAHFKLSHEMTQLLDPSGAMKSDTWHLFESLCVKGYLLARRHMNGIVNTVLMMVESGLPCFSRGDPIGNLRKRFRPEMSEREAANHMIHVCADAYNKWTTAGYDLIQYLQQGIEK</sequence>
<dbReference type="GO" id="GO:0005886">
    <property type="term" value="C:plasma membrane"/>
    <property type="evidence" value="ECO:0007669"/>
    <property type="project" value="TreeGrafter"/>
</dbReference>
<keyword evidence="6" id="KW-0472">Membrane</keyword>
<dbReference type="InterPro" id="IPR011009">
    <property type="entry name" value="Kinase-like_dom_sf"/>
</dbReference>
<dbReference type="CDD" id="cd05167">
    <property type="entry name" value="PI4Kc_III_alpha"/>
    <property type="match status" value="1"/>
</dbReference>
<evidence type="ECO:0000256" key="5">
    <source>
        <dbReference type="ARBA" id="ARBA00022777"/>
    </source>
</evidence>
<protein>
    <recommendedName>
        <fullName evidence="3">1-phosphatidylinositol 4-kinase</fullName>
        <ecNumber evidence="3">2.7.1.67</ecNumber>
    </recommendedName>
</protein>
<dbReference type="PANTHER" id="PTHR10048:SF120">
    <property type="entry name" value="1-PHOSPHATIDYLINOSITOL 4-KINASE"/>
    <property type="match status" value="1"/>
</dbReference>
<dbReference type="PANTHER" id="PTHR10048">
    <property type="entry name" value="PHOSPHATIDYLINOSITOL KINASE"/>
    <property type="match status" value="1"/>
</dbReference>
<dbReference type="Proteomes" id="UP001229421">
    <property type="component" value="Unassembled WGS sequence"/>
</dbReference>
<dbReference type="EMBL" id="JAUHHV010000007">
    <property type="protein sequence ID" value="KAK1417454.1"/>
    <property type="molecule type" value="Genomic_DNA"/>
</dbReference>
<comment type="caution">
    <text evidence="10">The sequence shown here is derived from an EMBL/GenBank/DDBJ whole genome shotgun (WGS) entry which is preliminary data.</text>
</comment>
<dbReference type="GO" id="GO:0046854">
    <property type="term" value="P:phosphatidylinositol phosphate biosynthetic process"/>
    <property type="evidence" value="ECO:0007669"/>
    <property type="project" value="InterPro"/>
</dbReference>
<feature type="domain" description="PIK helical" evidence="9">
    <location>
        <begin position="1413"/>
        <end position="1587"/>
    </location>
</feature>
<keyword evidence="5" id="KW-0418">Kinase</keyword>
<dbReference type="GO" id="GO:0005737">
    <property type="term" value="C:cytoplasm"/>
    <property type="evidence" value="ECO:0007669"/>
    <property type="project" value="TreeGrafter"/>
</dbReference>
<proteinExistence type="inferred from homology"/>
<name>A0AAD8NQ91_TARER</name>
<evidence type="ECO:0000313" key="10">
    <source>
        <dbReference type="EMBL" id="KAK1417454.1"/>
    </source>
</evidence>
<evidence type="ECO:0000256" key="6">
    <source>
        <dbReference type="ARBA" id="ARBA00023136"/>
    </source>
</evidence>
<gene>
    <name evidence="10" type="ORF">QVD17_26581</name>
</gene>
<dbReference type="FunFam" id="3.30.1010.10:FF:000012">
    <property type="entry name" value="Phosphatidylinositol 4-kinase alpha 1"/>
    <property type="match status" value="1"/>
</dbReference>
<dbReference type="Gene3D" id="1.10.1070.11">
    <property type="entry name" value="Phosphatidylinositol 3-/4-kinase, catalytic domain"/>
    <property type="match status" value="1"/>
</dbReference>
<comment type="similarity">
    <text evidence="2">Belongs to the PI3/PI4-kinase family. Type III PI4K subfamily.</text>
</comment>
<organism evidence="10 11">
    <name type="scientific">Tagetes erecta</name>
    <name type="common">African marigold</name>
    <dbReference type="NCBI Taxonomy" id="13708"/>
    <lineage>
        <taxon>Eukaryota</taxon>
        <taxon>Viridiplantae</taxon>
        <taxon>Streptophyta</taxon>
        <taxon>Embryophyta</taxon>
        <taxon>Tracheophyta</taxon>
        <taxon>Spermatophyta</taxon>
        <taxon>Magnoliopsida</taxon>
        <taxon>eudicotyledons</taxon>
        <taxon>Gunneridae</taxon>
        <taxon>Pentapetalae</taxon>
        <taxon>asterids</taxon>
        <taxon>campanulids</taxon>
        <taxon>Asterales</taxon>
        <taxon>Asteraceae</taxon>
        <taxon>Asteroideae</taxon>
        <taxon>Heliantheae alliance</taxon>
        <taxon>Tageteae</taxon>
        <taxon>Tagetes</taxon>
    </lineage>
</organism>
<evidence type="ECO:0000259" key="9">
    <source>
        <dbReference type="PROSITE" id="PS51545"/>
    </source>
</evidence>
<dbReference type="InterPro" id="IPR045495">
    <property type="entry name" value="PI4K_N"/>
</dbReference>
<evidence type="ECO:0000313" key="11">
    <source>
        <dbReference type="Proteomes" id="UP001229421"/>
    </source>
</evidence>
<dbReference type="PROSITE" id="PS50290">
    <property type="entry name" value="PI3_4_KINASE_3"/>
    <property type="match status" value="1"/>
</dbReference>
<dbReference type="GO" id="GO:0048015">
    <property type="term" value="P:phosphatidylinositol-mediated signaling"/>
    <property type="evidence" value="ECO:0007669"/>
    <property type="project" value="TreeGrafter"/>
</dbReference>
<comment type="subcellular location">
    <subcellularLocation>
        <location evidence="1">Membrane</location>
        <topology evidence="1">Peripheral membrane protein</topology>
        <orientation evidence="1">Cytoplasmic side</orientation>
    </subcellularLocation>
</comment>
<evidence type="ECO:0000256" key="1">
    <source>
        <dbReference type="ARBA" id="ARBA00004287"/>
    </source>
</evidence>
<dbReference type="InterPro" id="IPR036940">
    <property type="entry name" value="PI3/4_kinase_cat_sf"/>
</dbReference>
<dbReference type="InterPro" id="IPR018936">
    <property type="entry name" value="PI3/4_kinase_CS"/>
</dbReference>
<feature type="region of interest" description="Disordered" evidence="7">
    <location>
        <begin position="180"/>
        <end position="212"/>
    </location>
</feature>
<dbReference type="InterPro" id="IPR042236">
    <property type="entry name" value="PI3K_accessory_sf"/>
</dbReference>
<dbReference type="InterPro" id="IPR000403">
    <property type="entry name" value="PI3/4_kinase_cat_dom"/>
</dbReference>
<evidence type="ECO:0000256" key="2">
    <source>
        <dbReference type="ARBA" id="ARBA00006209"/>
    </source>
</evidence>
<evidence type="ECO:0000256" key="4">
    <source>
        <dbReference type="ARBA" id="ARBA00022679"/>
    </source>
</evidence>
<dbReference type="SUPFAM" id="SSF56112">
    <property type="entry name" value="Protein kinase-like (PK-like)"/>
    <property type="match status" value="1"/>
</dbReference>
<dbReference type="InterPro" id="IPR016024">
    <property type="entry name" value="ARM-type_fold"/>
</dbReference>
<dbReference type="Gene3D" id="3.30.1010.10">
    <property type="entry name" value="Phosphatidylinositol 3-kinase Catalytic Subunit, Chain A, domain 4"/>
    <property type="match status" value="1"/>
</dbReference>
<feature type="domain" description="PI3K/PI4K catalytic" evidence="8">
    <location>
        <begin position="1665"/>
        <end position="1943"/>
    </location>
</feature>
<evidence type="ECO:0000259" key="8">
    <source>
        <dbReference type="PROSITE" id="PS50290"/>
    </source>
</evidence>
<dbReference type="SMART" id="SM00146">
    <property type="entry name" value="PI3Kc"/>
    <property type="match status" value="1"/>
</dbReference>
<dbReference type="Gene3D" id="1.25.40.70">
    <property type="entry name" value="Phosphatidylinositol 3-kinase, accessory domain (PIK)"/>
    <property type="match status" value="1"/>
</dbReference>
<dbReference type="SUPFAM" id="SSF48371">
    <property type="entry name" value="ARM repeat"/>
    <property type="match status" value="2"/>
</dbReference>
<accession>A0AAD8NQ91</accession>
<dbReference type="EC" id="2.7.1.67" evidence="3"/>
<keyword evidence="11" id="KW-1185">Reference proteome</keyword>
<dbReference type="Pfam" id="PF19274">
    <property type="entry name" value="PI4K_N"/>
    <property type="match status" value="1"/>
</dbReference>
<dbReference type="SMART" id="SM00145">
    <property type="entry name" value="PI3Ka"/>
    <property type="match status" value="1"/>
</dbReference>
<dbReference type="FunFam" id="1.10.1070.11:FF:000012">
    <property type="entry name" value="Phosphatidylinositol 4-kinase alpha 1"/>
    <property type="match status" value="1"/>
</dbReference>
<evidence type="ECO:0000256" key="3">
    <source>
        <dbReference type="ARBA" id="ARBA00012169"/>
    </source>
</evidence>
<dbReference type="GO" id="GO:0004430">
    <property type="term" value="F:1-phosphatidylinositol 4-kinase activity"/>
    <property type="evidence" value="ECO:0007669"/>
    <property type="project" value="UniProtKB-EC"/>
</dbReference>
<reference evidence="10" key="1">
    <citation type="journal article" date="2023" name="bioRxiv">
        <title>Improved chromosome-level genome assembly for marigold (Tagetes erecta).</title>
        <authorList>
            <person name="Jiang F."/>
            <person name="Yuan L."/>
            <person name="Wang S."/>
            <person name="Wang H."/>
            <person name="Xu D."/>
            <person name="Wang A."/>
            <person name="Fan W."/>
        </authorList>
    </citation>
    <scope>NUCLEOTIDE SEQUENCE</scope>
    <source>
        <strain evidence="10">WSJ</strain>
        <tissue evidence="10">Leaf</tissue>
    </source>
</reference>